<dbReference type="GO" id="GO:0034477">
    <property type="term" value="P:U6 snRNA 3'-end processing"/>
    <property type="evidence" value="ECO:0007669"/>
    <property type="project" value="InterPro"/>
</dbReference>
<organism evidence="8 9">
    <name type="scientific">Gloeophyllum trabeum (strain ATCC 11539 / FP-39264 / Madison 617)</name>
    <name type="common">Brown rot fungus</name>
    <dbReference type="NCBI Taxonomy" id="670483"/>
    <lineage>
        <taxon>Eukaryota</taxon>
        <taxon>Fungi</taxon>
        <taxon>Dikarya</taxon>
        <taxon>Basidiomycota</taxon>
        <taxon>Agaricomycotina</taxon>
        <taxon>Agaricomycetes</taxon>
        <taxon>Gloeophyllales</taxon>
        <taxon>Gloeophyllaceae</taxon>
        <taxon>Gloeophyllum</taxon>
    </lineage>
</organism>
<dbReference type="PANTHER" id="PTHR13522">
    <property type="entry name" value="U6 SNRNA PHOSPHODIESTERASE 1"/>
    <property type="match status" value="1"/>
</dbReference>
<reference evidence="8 9" key="1">
    <citation type="journal article" date="2012" name="Science">
        <title>The Paleozoic origin of enzymatic lignin decomposition reconstructed from 31 fungal genomes.</title>
        <authorList>
            <person name="Floudas D."/>
            <person name="Binder M."/>
            <person name="Riley R."/>
            <person name="Barry K."/>
            <person name="Blanchette R.A."/>
            <person name="Henrissat B."/>
            <person name="Martinez A.T."/>
            <person name="Otillar R."/>
            <person name="Spatafora J.W."/>
            <person name="Yadav J.S."/>
            <person name="Aerts A."/>
            <person name="Benoit I."/>
            <person name="Boyd A."/>
            <person name="Carlson A."/>
            <person name="Copeland A."/>
            <person name="Coutinho P.M."/>
            <person name="de Vries R.P."/>
            <person name="Ferreira P."/>
            <person name="Findley K."/>
            <person name="Foster B."/>
            <person name="Gaskell J."/>
            <person name="Glotzer D."/>
            <person name="Gorecki P."/>
            <person name="Heitman J."/>
            <person name="Hesse C."/>
            <person name="Hori C."/>
            <person name="Igarashi K."/>
            <person name="Jurgens J.A."/>
            <person name="Kallen N."/>
            <person name="Kersten P."/>
            <person name="Kohler A."/>
            <person name="Kuees U."/>
            <person name="Kumar T.K.A."/>
            <person name="Kuo A."/>
            <person name="LaButti K."/>
            <person name="Larrondo L.F."/>
            <person name="Lindquist E."/>
            <person name="Ling A."/>
            <person name="Lombard V."/>
            <person name="Lucas S."/>
            <person name="Lundell T."/>
            <person name="Martin R."/>
            <person name="McLaughlin D.J."/>
            <person name="Morgenstern I."/>
            <person name="Morin E."/>
            <person name="Murat C."/>
            <person name="Nagy L.G."/>
            <person name="Nolan M."/>
            <person name="Ohm R.A."/>
            <person name="Patyshakuliyeva A."/>
            <person name="Rokas A."/>
            <person name="Ruiz-Duenas F.J."/>
            <person name="Sabat G."/>
            <person name="Salamov A."/>
            <person name="Samejima M."/>
            <person name="Schmutz J."/>
            <person name="Slot J.C."/>
            <person name="St John F."/>
            <person name="Stenlid J."/>
            <person name="Sun H."/>
            <person name="Sun S."/>
            <person name="Syed K."/>
            <person name="Tsang A."/>
            <person name="Wiebenga A."/>
            <person name="Young D."/>
            <person name="Pisabarro A."/>
            <person name="Eastwood D.C."/>
            <person name="Martin F."/>
            <person name="Cullen D."/>
            <person name="Grigoriev I.V."/>
            <person name="Hibbett D.S."/>
        </authorList>
    </citation>
    <scope>NUCLEOTIDE SEQUENCE [LARGE SCALE GENOMIC DNA]</scope>
    <source>
        <strain evidence="8 9">ATCC 11539</strain>
    </source>
</reference>
<keyword evidence="2" id="KW-0378">Hydrolase</keyword>
<dbReference type="KEGG" id="gtr:GLOTRDRAFT_94143"/>
<dbReference type="EMBL" id="KB469303">
    <property type="protein sequence ID" value="EPQ54718.1"/>
    <property type="molecule type" value="Genomic_DNA"/>
</dbReference>
<protein>
    <recommendedName>
        <fullName evidence="5">U6 snRNA phosphodiesterase 1</fullName>
    </recommendedName>
    <alternativeName>
        <fullName evidence="6">3'-5' RNA exonuclease USB1</fullName>
    </alternativeName>
</protein>
<dbReference type="GeneID" id="19309579"/>
<dbReference type="Proteomes" id="UP000030669">
    <property type="component" value="Unassembled WGS sequence"/>
</dbReference>
<dbReference type="eggNOG" id="KOG3102">
    <property type="taxonomic scope" value="Eukaryota"/>
</dbReference>
<evidence type="ECO:0000256" key="2">
    <source>
        <dbReference type="ARBA" id="ARBA00022801"/>
    </source>
</evidence>
<dbReference type="RefSeq" id="XP_007866980.1">
    <property type="nucleotide sequence ID" value="XM_007868789.1"/>
</dbReference>
<proteinExistence type="predicted"/>
<evidence type="ECO:0000256" key="3">
    <source>
        <dbReference type="ARBA" id="ARBA00023239"/>
    </source>
</evidence>
<gene>
    <name evidence="8" type="ORF">GLOTRDRAFT_94143</name>
</gene>
<dbReference type="OMA" id="KTVVLQY"/>
<dbReference type="Gene3D" id="3.90.1140.10">
    <property type="entry name" value="Cyclic phosphodiesterase"/>
    <property type="match status" value="1"/>
</dbReference>
<dbReference type="AlphaFoldDB" id="S7Q5E9"/>
<dbReference type="InterPro" id="IPR027521">
    <property type="entry name" value="Usb1"/>
</dbReference>
<sequence length="320" mass="34965">MKRPAAPLVDYASDDDHETPPRTDVPSPPPPVKKRKLPALSSSLKPSTPVDNPALHQGRIRTAPYIEGQYAAYVYVPVILEPASKLLRLVRKAYKEAKKSVPILHPIDASFRGLKSEKASDTSCVESAFDPSVPHELHVSLSRPIFLRAHQRDELTRAVRSITLSHSSFSASFAIFSNLTNDEQTRIFLTLEVGAGHTELSKLSAALTPHLQLLRQKSFYSEPRFHASFAWALLSSAPVADESHSAISTSRIEGHLQSPSQNRDASAFPTIPALPVDLVPKLNSAFASQLASPHVGSFEVTEVCVKIGKVVSRFKLGRSS</sequence>
<evidence type="ECO:0000256" key="6">
    <source>
        <dbReference type="ARBA" id="ARBA00030030"/>
    </source>
</evidence>
<evidence type="ECO:0000256" key="1">
    <source>
        <dbReference type="ARBA" id="ARBA00022722"/>
    </source>
</evidence>
<keyword evidence="9" id="KW-1185">Reference proteome</keyword>
<keyword evidence="1" id="KW-0540">Nuclease</keyword>
<evidence type="ECO:0000313" key="8">
    <source>
        <dbReference type="EMBL" id="EPQ54718.1"/>
    </source>
</evidence>
<dbReference type="GO" id="GO:0000175">
    <property type="term" value="F:3'-5'-RNA exonuclease activity"/>
    <property type="evidence" value="ECO:0007669"/>
    <property type="project" value="TreeGrafter"/>
</dbReference>
<dbReference type="STRING" id="670483.S7Q5E9"/>
<dbReference type="Pfam" id="PF09749">
    <property type="entry name" value="HVSL"/>
    <property type="match status" value="1"/>
</dbReference>
<accession>S7Q5E9</accession>
<keyword evidence="3" id="KW-0456">Lyase</keyword>
<evidence type="ECO:0000313" key="9">
    <source>
        <dbReference type="Proteomes" id="UP000030669"/>
    </source>
</evidence>
<dbReference type="OrthoDB" id="49151at2759"/>
<evidence type="ECO:0000256" key="7">
    <source>
        <dbReference type="SAM" id="MobiDB-lite"/>
    </source>
</evidence>
<dbReference type="GO" id="GO:0005634">
    <property type="term" value="C:nucleus"/>
    <property type="evidence" value="ECO:0007669"/>
    <property type="project" value="TreeGrafter"/>
</dbReference>
<evidence type="ECO:0000256" key="5">
    <source>
        <dbReference type="ARBA" id="ARBA00029543"/>
    </source>
</evidence>
<dbReference type="HOGENOM" id="CLU_057212_1_0_1"/>
<dbReference type="PANTHER" id="PTHR13522:SF3">
    <property type="entry name" value="U6 SNRNA PHOSPHODIESTERASE 1"/>
    <property type="match status" value="1"/>
</dbReference>
<feature type="region of interest" description="Disordered" evidence="7">
    <location>
        <begin position="1"/>
        <end position="55"/>
    </location>
</feature>
<dbReference type="GO" id="GO:0016829">
    <property type="term" value="F:lyase activity"/>
    <property type="evidence" value="ECO:0007669"/>
    <property type="project" value="UniProtKB-KW"/>
</dbReference>
<keyword evidence="4" id="KW-0539">Nucleus</keyword>
<evidence type="ECO:0000256" key="4">
    <source>
        <dbReference type="ARBA" id="ARBA00023242"/>
    </source>
</evidence>
<feature type="compositionally biased region" description="Low complexity" evidence="7">
    <location>
        <begin position="38"/>
        <end position="49"/>
    </location>
</feature>
<name>S7Q5E9_GLOTA</name>